<sequence>MPPSPNGSDMKEKAFVSLSLRIILEEGYPFGGTLSLAITLVSASALHAGTSAIAKLAAETTL</sequence>
<evidence type="ECO:0000313" key="1">
    <source>
        <dbReference type="EMBL" id="MCI89621.1"/>
    </source>
</evidence>
<name>A0A392VRJ9_9FABA</name>
<evidence type="ECO:0000313" key="2">
    <source>
        <dbReference type="Proteomes" id="UP000265520"/>
    </source>
</evidence>
<dbReference type="AlphaFoldDB" id="A0A392VRJ9"/>
<organism evidence="1 2">
    <name type="scientific">Trifolium medium</name>
    <dbReference type="NCBI Taxonomy" id="97028"/>
    <lineage>
        <taxon>Eukaryota</taxon>
        <taxon>Viridiplantae</taxon>
        <taxon>Streptophyta</taxon>
        <taxon>Embryophyta</taxon>
        <taxon>Tracheophyta</taxon>
        <taxon>Spermatophyta</taxon>
        <taxon>Magnoliopsida</taxon>
        <taxon>eudicotyledons</taxon>
        <taxon>Gunneridae</taxon>
        <taxon>Pentapetalae</taxon>
        <taxon>rosids</taxon>
        <taxon>fabids</taxon>
        <taxon>Fabales</taxon>
        <taxon>Fabaceae</taxon>
        <taxon>Papilionoideae</taxon>
        <taxon>50 kb inversion clade</taxon>
        <taxon>NPAAA clade</taxon>
        <taxon>Hologalegina</taxon>
        <taxon>IRL clade</taxon>
        <taxon>Trifolieae</taxon>
        <taxon>Trifolium</taxon>
    </lineage>
</organism>
<proteinExistence type="predicted"/>
<dbReference type="EMBL" id="LXQA011224054">
    <property type="protein sequence ID" value="MCI89621.1"/>
    <property type="molecule type" value="Genomic_DNA"/>
</dbReference>
<reference evidence="1 2" key="1">
    <citation type="journal article" date="2018" name="Front. Plant Sci.">
        <title>Red Clover (Trifolium pratense) and Zigzag Clover (T. medium) - A Picture of Genomic Similarities and Differences.</title>
        <authorList>
            <person name="Dluhosova J."/>
            <person name="Istvanek J."/>
            <person name="Nedelnik J."/>
            <person name="Repkova J."/>
        </authorList>
    </citation>
    <scope>NUCLEOTIDE SEQUENCE [LARGE SCALE GENOMIC DNA]</scope>
    <source>
        <strain evidence="2">cv. 10/8</strain>
        <tissue evidence="1">Leaf</tissue>
    </source>
</reference>
<protein>
    <submittedName>
        <fullName evidence="1">Uncharacterized protein</fullName>
    </submittedName>
</protein>
<keyword evidence="2" id="KW-1185">Reference proteome</keyword>
<dbReference type="Proteomes" id="UP000265520">
    <property type="component" value="Unassembled WGS sequence"/>
</dbReference>
<comment type="caution">
    <text evidence="1">The sequence shown here is derived from an EMBL/GenBank/DDBJ whole genome shotgun (WGS) entry which is preliminary data.</text>
</comment>
<accession>A0A392VRJ9</accession>